<evidence type="ECO:0000256" key="1">
    <source>
        <dbReference type="ARBA" id="ARBA00004651"/>
    </source>
</evidence>
<protein>
    <submittedName>
        <fullName evidence="9">MFS transporter</fullName>
    </submittedName>
</protein>
<evidence type="ECO:0000256" key="5">
    <source>
        <dbReference type="ARBA" id="ARBA00023136"/>
    </source>
</evidence>
<evidence type="ECO:0000256" key="4">
    <source>
        <dbReference type="ARBA" id="ARBA00022989"/>
    </source>
</evidence>
<feature type="compositionally biased region" description="Low complexity" evidence="6">
    <location>
        <begin position="32"/>
        <end position="41"/>
    </location>
</feature>
<keyword evidence="3 7" id="KW-0812">Transmembrane</keyword>
<reference evidence="10" key="1">
    <citation type="journal article" date="2019" name="Int. J. Syst. Evol. Microbiol.">
        <title>The Global Catalogue of Microorganisms (GCM) 10K type strain sequencing project: providing services to taxonomists for standard genome sequencing and annotation.</title>
        <authorList>
            <consortium name="The Broad Institute Genomics Platform"/>
            <consortium name="The Broad Institute Genome Sequencing Center for Infectious Disease"/>
            <person name="Wu L."/>
            <person name="Ma J."/>
        </authorList>
    </citation>
    <scope>NUCLEOTIDE SEQUENCE [LARGE SCALE GENOMIC DNA]</scope>
    <source>
        <strain evidence="10">CGMCC 4.7382</strain>
    </source>
</reference>
<dbReference type="PROSITE" id="PS50850">
    <property type="entry name" value="MFS"/>
    <property type="match status" value="1"/>
</dbReference>
<dbReference type="Proteomes" id="UP001596540">
    <property type="component" value="Unassembled WGS sequence"/>
</dbReference>
<keyword evidence="2" id="KW-1003">Cell membrane</keyword>
<evidence type="ECO:0000259" key="8">
    <source>
        <dbReference type="PROSITE" id="PS50850"/>
    </source>
</evidence>
<dbReference type="InterPro" id="IPR036259">
    <property type="entry name" value="MFS_trans_sf"/>
</dbReference>
<name>A0ABW2KGS9_9ACTN</name>
<dbReference type="SUPFAM" id="SSF103473">
    <property type="entry name" value="MFS general substrate transporter"/>
    <property type="match status" value="1"/>
</dbReference>
<organism evidence="9 10">
    <name type="scientific">Marinactinospora rubrisoli</name>
    <dbReference type="NCBI Taxonomy" id="2715399"/>
    <lineage>
        <taxon>Bacteria</taxon>
        <taxon>Bacillati</taxon>
        <taxon>Actinomycetota</taxon>
        <taxon>Actinomycetes</taxon>
        <taxon>Streptosporangiales</taxon>
        <taxon>Nocardiopsidaceae</taxon>
        <taxon>Marinactinospora</taxon>
    </lineage>
</organism>
<accession>A0ABW2KGS9</accession>
<feature type="transmembrane region" description="Helical" evidence="7">
    <location>
        <begin position="61"/>
        <end position="85"/>
    </location>
</feature>
<feature type="transmembrane region" description="Helical" evidence="7">
    <location>
        <begin position="388"/>
        <end position="412"/>
    </location>
</feature>
<feature type="transmembrane region" description="Helical" evidence="7">
    <location>
        <begin position="270"/>
        <end position="287"/>
    </location>
</feature>
<feature type="domain" description="Major facilitator superfamily (MFS) profile" evidence="8">
    <location>
        <begin position="267"/>
        <end position="457"/>
    </location>
</feature>
<feature type="region of interest" description="Disordered" evidence="6">
    <location>
        <begin position="1"/>
        <end position="44"/>
    </location>
</feature>
<dbReference type="Pfam" id="PF07690">
    <property type="entry name" value="MFS_1"/>
    <property type="match status" value="1"/>
</dbReference>
<feature type="transmembrane region" description="Helical" evidence="7">
    <location>
        <begin position="418"/>
        <end position="440"/>
    </location>
</feature>
<evidence type="ECO:0000256" key="6">
    <source>
        <dbReference type="SAM" id="MobiDB-lite"/>
    </source>
</evidence>
<dbReference type="InterPro" id="IPR020846">
    <property type="entry name" value="MFS_dom"/>
</dbReference>
<dbReference type="EMBL" id="JBHTBH010000007">
    <property type="protein sequence ID" value="MFC7329142.1"/>
    <property type="molecule type" value="Genomic_DNA"/>
</dbReference>
<keyword evidence="5 7" id="KW-0472">Membrane</keyword>
<keyword evidence="10" id="KW-1185">Reference proteome</keyword>
<evidence type="ECO:0000256" key="3">
    <source>
        <dbReference type="ARBA" id="ARBA00022692"/>
    </source>
</evidence>
<dbReference type="PANTHER" id="PTHR23513">
    <property type="entry name" value="INTEGRAL MEMBRANE EFFLUX PROTEIN-RELATED"/>
    <property type="match status" value="1"/>
</dbReference>
<evidence type="ECO:0000313" key="9">
    <source>
        <dbReference type="EMBL" id="MFC7329142.1"/>
    </source>
</evidence>
<feature type="transmembrane region" description="Helical" evidence="7">
    <location>
        <begin position="182"/>
        <end position="209"/>
    </location>
</feature>
<gene>
    <name evidence="9" type="ORF">ACFQRF_15495</name>
</gene>
<feature type="transmembrane region" description="Helical" evidence="7">
    <location>
        <begin position="299"/>
        <end position="320"/>
    </location>
</feature>
<feature type="transmembrane region" description="Helical" evidence="7">
    <location>
        <begin position="355"/>
        <end position="381"/>
    </location>
</feature>
<feature type="transmembrane region" description="Helical" evidence="7">
    <location>
        <begin position="332"/>
        <end position="349"/>
    </location>
</feature>
<comment type="subcellular location">
    <subcellularLocation>
        <location evidence="1">Cell membrane</location>
        <topology evidence="1">Multi-pass membrane protein</topology>
    </subcellularLocation>
</comment>
<evidence type="ECO:0000313" key="10">
    <source>
        <dbReference type="Proteomes" id="UP001596540"/>
    </source>
</evidence>
<feature type="transmembrane region" description="Helical" evidence="7">
    <location>
        <begin position="215"/>
        <end position="233"/>
    </location>
</feature>
<feature type="transmembrane region" description="Helical" evidence="7">
    <location>
        <begin position="124"/>
        <end position="142"/>
    </location>
</feature>
<feature type="transmembrane region" description="Helical" evidence="7">
    <location>
        <begin position="91"/>
        <end position="112"/>
    </location>
</feature>
<dbReference type="PANTHER" id="PTHR23513:SF11">
    <property type="entry name" value="STAPHYLOFERRIN A TRANSPORTER"/>
    <property type="match status" value="1"/>
</dbReference>
<evidence type="ECO:0000256" key="7">
    <source>
        <dbReference type="SAM" id="Phobius"/>
    </source>
</evidence>
<keyword evidence="4 7" id="KW-1133">Transmembrane helix</keyword>
<comment type="caution">
    <text evidence="9">The sequence shown here is derived from an EMBL/GenBank/DDBJ whole genome shotgun (WGS) entry which is preliminary data.</text>
</comment>
<dbReference type="InterPro" id="IPR011701">
    <property type="entry name" value="MFS"/>
</dbReference>
<proteinExistence type="predicted"/>
<dbReference type="RefSeq" id="WP_379871803.1">
    <property type="nucleotide sequence ID" value="NZ_JBHTBH010000007.1"/>
</dbReference>
<feature type="transmembrane region" description="Helical" evidence="7">
    <location>
        <begin position="148"/>
        <end position="170"/>
    </location>
</feature>
<dbReference type="CDD" id="cd06173">
    <property type="entry name" value="MFS_MefA_like"/>
    <property type="match status" value="1"/>
</dbReference>
<sequence>MGNPRTDNPEFDASEHGAAIRPPAGRPPAVPERPAAATEPPDGGDWRRSYREVVRVREFQAIWAAHALSMSAGYLLTIAVSALVYSRTGSALATGLTMALTFLPQIIGGPLLSGLADLFPRRRVIVVSEVARGLLVAAIGLPGLPVPVIWALLFCSILPMVPFSAARAALMTDIVQGERYVAGSAIINLTSQVGTLVGLVAGGALVALLDPHATVLVDGLAFLVSAAVIAIGVRARPAPVAERGDAPRPSLWRITREGTRLVFRDPRLRSLALFGWLAGFYMVPYGLANPLASDVGGGAAAAGLIMAGSSMGAILGGLVLTRLISPGPRLRLVGPLAVAASLPLLLWVLHPPLWAMVALLALSGMCASYQFVANAAFVLCVPSDGRGLAFGLVAAGLQAAQGAGIVLASLAAEFVDKYAVVAVAGALGAVAAVVLAVPWSRLAPETLKSMEGGSAAG</sequence>
<evidence type="ECO:0000256" key="2">
    <source>
        <dbReference type="ARBA" id="ARBA00022475"/>
    </source>
</evidence>
<dbReference type="Gene3D" id="1.20.1250.20">
    <property type="entry name" value="MFS general substrate transporter like domains"/>
    <property type="match status" value="1"/>
</dbReference>